<dbReference type="RefSeq" id="WP_183349145.1">
    <property type="nucleotide sequence ID" value="NZ_JACHEO010000004.1"/>
</dbReference>
<dbReference type="EC" id="3.6.1.27" evidence="9"/>
<evidence type="ECO:0000256" key="1">
    <source>
        <dbReference type="ARBA" id="ARBA00004651"/>
    </source>
</evidence>
<dbReference type="Proteomes" id="UP000539642">
    <property type="component" value="Unassembled WGS sequence"/>
</dbReference>
<evidence type="ECO:0000256" key="6">
    <source>
        <dbReference type="ARBA" id="ARBA00023136"/>
    </source>
</evidence>
<name>A0A840URF4_9BACT</name>
<gene>
    <name evidence="9" type="ORF">HNQ81_001122</name>
</gene>
<evidence type="ECO:0000256" key="5">
    <source>
        <dbReference type="ARBA" id="ARBA00022989"/>
    </source>
</evidence>
<dbReference type="GO" id="GO:0050380">
    <property type="term" value="F:undecaprenyl-diphosphatase activity"/>
    <property type="evidence" value="ECO:0007669"/>
    <property type="project" value="UniProtKB-EC"/>
</dbReference>
<dbReference type="AlphaFoldDB" id="A0A840URF4"/>
<reference evidence="9 10" key="1">
    <citation type="submission" date="2020-08" db="EMBL/GenBank/DDBJ databases">
        <title>Genomic Encyclopedia of Type Strains, Phase IV (KMG-IV): sequencing the most valuable type-strain genomes for metagenomic binning, comparative biology and taxonomic classification.</title>
        <authorList>
            <person name="Goeker M."/>
        </authorList>
    </citation>
    <scope>NUCLEOTIDE SEQUENCE [LARGE SCALE GENOMIC DNA]</scope>
    <source>
        <strain evidence="9 10">DSM 28570</strain>
    </source>
</reference>
<keyword evidence="10" id="KW-1185">Reference proteome</keyword>
<keyword evidence="3 7" id="KW-0812">Transmembrane</keyword>
<evidence type="ECO:0000256" key="4">
    <source>
        <dbReference type="ARBA" id="ARBA00022801"/>
    </source>
</evidence>
<feature type="transmembrane region" description="Helical" evidence="7">
    <location>
        <begin position="12"/>
        <end position="31"/>
    </location>
</feature>
<organism evidence="9 10">
    <name type="scientific">Desulfoprunum benzoelyticum</name>
    <dbReference type="NCBI Taxonomy" id="1506996"/>
    <lineage>
        <taxon>Bacteria</taxon>
        <taxon>Pseudomonadati</taxon>
        <taxon>Thermodesulfobacteriota</taxon>
        <taxon>Desulfobulbia</taxon>
        <taxon>Desulfobulbales</taxon>
        <taxon>Desulfobulbaceae</taxon>
        <taxon>Desulfoprunum</taxon>
    </lineage>
</organism>
<dbReference type="GO" id="GO:0005886">
    <property type="term" value="C:plasma membrane"/>
    <property type="evidence" value="ECO:0007669"/>
    <property type="project" value="UniProtKB-SubCell"/>
</dbReference>
<evidence type="ECO:0000256" key="2">
    <source>
        <dbReference type="ARBA" id="ARBA00022475"/>
    </source>
</evidence>
<keyword evidence="2" id="KW-1003">Cell membrane</keyword>
<comment type="subcellular location">
    <subcellularLocation>
        <location evidence="1">Cell membrane</location>
        <topology evidence="1">Multi-pass membrane protein</topology>
    </subcellularLocation>
</comment>
<dbReference type="InterPro" id="IPR036938">
    <property type="entry name" value="PAP2/HPO_sf"/>
</dbReference>
<keyword evidence="6 7" id="KW-0472">Membrane</keyword>
<feature type="transmembrane region" description="Helical" evidence="7">
    <location>
        <begin position="135"/>
        <end position="154"/>
    </location>
</feature>
<dbReference type="PANTHER" id="PTHR14969:SF62">
    <property type="entry name" value="DECAPRENYLPHOSPHORYL-5-PHOSPHORIBOSE PHOSPHATASE RV3807C-RELATED"/>
    <property type="match status" value="1"/>
</dbReference>
<feature type="transmembrane region" description="Helical" evidence="7">
    <location>
        <begin position="105"/>
        <end position="123"/>
    </location>
</feature>
<accession>A0A840URF4</accession>
<evidence type="ECO:0000313" key="9">
    <source>
        <dbReference type="EMBL" id="MBB5347406.1"/>
    </source>
</evidence>
<dbReference type="SUPFAM" id="SSF48317">
    <property type="entry name" value="Acid phosphatase/Vanadium-dependent haloperoxidase"/>
    <property type="match status" value="1"/>
</dbReference>
<feature type="transmembrane region" description="Helical" evidence="7">
    <location>
        <begin position="78"/>
        <end position="98"/>
    </location>
</feature>
<comment type="caution">
    <text evidence="9">The sequence shown here is derived from an EMBL/GenBank/DDBJ whole genome shotgun (WGS) entry which is preliminary data.</text>
</comment>
<dbReference type="InterPro" id="IPR000326">
    <property type="entry name" value="PAP2/HPO"/>
</dbReference>
<dbReference type="PANTHER" id="PTHR14969">
    <property type="entry name" value="SPHINGOSINE-1-PHOSPHATE PHOSPHOHYDROLASE"/>
    <property type="match status" value="1"/>
</dbReference>
<dbReference type="Pfam" id="PF01569">
    <property type="entry name" value="PAP2"/>
    <property type="match status" value="1"/>
</dbReference>
<evidence type="ECO:0000256" key="7">
    <source>
        <dbReference type="SAM" id="Phobius"/>
    </source>
</evidence>
<feature type="domain" description="Phosphatidic acid phosphatase type 2/haloperoxidase" evidence="8">
    <location>
        <begin position="37"/>
        <end position="150"/>
    </location>
</feature>
<keyword evidence="4 9" id="KW-0378">Hydrolase</keyword>
<evidence type="ECO:0000256" key="3">
    <source>
        <dbReference type="ARBA" id="ARBA00022692"/>
    </source>
</evidence>
<feature type="transmembrane region" description="Helical" evidence="7">
    <location>
        <begin position="38"/>
        <end position="58"/>
    </location>
</feature>
<dbReference type="EMBL" id="JACHEO010000004">
    <property type="protein sequence ID" value="MBB5347406.1"/>
    <property type="molecule type" value="Genomic_DNA"/>
</dbReference>
<evidence type="ECO:0000313" key="10">
    <source>
        <dbReference type="Proteomes" id="UP000539642"/>
    </source>
</evidence>
<proteinExistence type="predicted"/>
<dbReference type="SMART" id="SM00014">
    <property type="entry name" value="acidPPc"/>
    <property type="match status" value="1"/>
</dbReference>
<dbReference type="Gene3D" id="1.20.144.10">
    <property type="entry name" value="Phosphatidic acid phosphatase type 2/haloperoxidase"/>
    <property type="match status" value="1"/>
</dbReference>
<dbReference type="CDD" id="cd03392">
    <property type="entry name" value="PAP2_like_2"/>
    <property type="match status" value="1"/>
</dbReference>
<sequence>MDSFFTAVTWLGSLYVLLPSTALLTLLLLMAGRSSDAALLGISLPVTTIAVHLIKLAVRRPRPEAPGLPISMPPDWSFPSAHTAQATAFFMVLALIAIRRLPPRLSLPTALCGMLIVAGVGYSRIYLQVHYPTDVIGGLVVAIIIVMLVQKSLLHLPLHTRNKDPRQG</sequence>
<protein>
    <submittedName>
        <fullName evidence="9">Undecaprenyl-diphosphatase</fullName>
        <ecNumber evidence="9">3.6.1.27</ecNumber>
    </submittedName>
</protein>
<keyword evidence="5 7" id="KW-1133">Transmembrane helix</keyword>
<evidence type="ECO:0000259" key="8">
    <source>
        <dbReference type="SMART" id="SM00014"/>
    </source>
</evidence>